<comment type="caution">
    <text evidence="8">The sequence shown here is derived from an EMBL/GenBank/DDBJ whole genome shotgun (WGS) entry which is preliminary data.</text>
</comment>
<keyword evidence="3" id="KW-0479">Metal-binding</keyword>
<dbReference type="InterPro" id="IPR038765">
    <property type="entry name" value="Papain-like_cys_pep_sf"/>
</dbReference>
<dbReference type="SUPFAM" id="SSF52440">
    <property type="entry name" value="PreATP-grasp domain"/>
    <property type="match status" value="1"/>
</dbReference>
<keyword evidence="5" id="KW-0067">ATP-binding</keyword>
<dbReference type="InterPro" id="IPR005494">
    <property type="entry name" value="GSPS_pre-ATP-grasp-like_dom"/>
</dbReference>
<evidence type="ECO:0000313" key="9">
    <source>
        <dbReference type="Proteomes" id="UP000191418"/>
    </source>
</evidence>
<accession>A0A1V4T907</accession>
<dbReference type="STRING" id="64969.SAMN02745127_02051"/>
<dbReference type="Proteomes" id="UP000191418">
    <property type="component" value="Unassembled WGS sequence"/>
</dbReference>
<dbReference type="PANTHER" id="PTHR30094">
    <property type="entry name" value="BIFUNCTIONAL GLUTATHIONYLSPERMIDINE SYNTHETASE/AMIDASE-RELATED"/>
    <property type="match status" value="1"/>
</dbReference>
<evidence type="ECO:0000313" key="8">
    <source>
        <dbReference type="EMBL" id="OPX57083.1"/>
    </source>
</evidence>
<dbReference type="PROSITE" id="PS50911">
    <property type="entry name" value="CHAP"/>
    <property type="match status" value="1"/>
</dbReference>
<dbReference type="Gene3D" id="3.90.1720.10">
    <property type="entry name" value="endopeptidase domain like (from Nostoc punctiforme)"/>
    <property type="match status" value="1"/>
</dbReference>
<evidence type="ECO:0000256" key="6">
    <source>
        <dbReference type="ARBA" id="ARBA00022842"/>
    </source>
</evidence>
<evidence type="ECO:0000256" key="4">
    <source>
        <dbReference type="ARBA" id="ARBA00022741"/>
    </source>
</evidence>
<evidence type="ECO:0000256" key="3">
    <source>
        <dbReference type="ARBA" id="ARBA00022723"/>
    </source>
</evidence>
<evidence type="ECO:0000259" key="7">
    <source>
        <dbReference type="PROSITE" id="PS50911"/>
    </source>
</evidence>
<gene>
    <name evidence="8" type="ORF">BTE48_01245</name>
</gene>
<keyword evidence="6" id="KW-0460">Magnesium</keyword>
<feature type="domain" description="Peptidase C51" evidence="7">
    <location>
        <begin position="26"/>
        <end position="170"/>
    </location>
</feature>
<dbReference type="PANTHER" id="PTHR30094:SF0">
    <property type="entry name" value="BIFUNCTIONAL GLUTATHIONYLSPERMIDINE SYNTHETASE_AMIDASE-RELATED"/>
    <property type="match status" value="1"/>
</dbReference>
<dbReference type="GO" id="GO:0008884">
    <property type="term" value="F:glutathionylspermidine amidase activity"/>
    <property type="evidence" value="ECO:0007669"/>
    <property type="project" value="TreeGrafter"/>
</dbReference>
<dbReference type="NCBIfam" id="NF007801">
    <property type="entry name" value="PRK10507.1"/>
    <property type="match status" value="1"/>
</dbReference>
<protein>
    <submittedName>
        <fullName evidence="8">Bifunctional glutathionylspermidine amidase/synthase</fullName>
    </submittedName>
</protein>
<dbReference type="OrthoDB" id="9765517at2"/>
<dbReference type="GO" id="GO:0046872">
    <property type="term" value="F:metal ion binding"/>
    <property type="evidence" value="ECO:0007669"/>
    <property type="project" value="UniProtKB-KW"/>
</dbReference>
<keyword evidence="4" id="KW-0547">Nucleotide-binding</keyword>
<sequence>MPEPFGTLLGYASGVAAYSSDYDSANDHEYPKRSAFRSYVDGIYMGYKWQCVEFARRWLYLNKGYIFDDVAMAYDIFDLRSVRDIASNTRLPLQAFRNGSQQHPEPGALLIWDEGGEFEGTGHVAIVMEVLPDRLRIAEQNVGHQLWPEGQSYCRELPAKIGIDGDYWLECSYNDASILGWMLQNEANPHGEDTPKFDRTLFELKSREVKNIGQSTKPWLNIANSDEAAYVKMMHGHKLTSVDSDQYRYYCLSITAQEQLEHATNELHGLFMHATDYVLDHPELLVQFNLPEAILPKIRQSWDNRLNQLITSRFDFAMTASGLKVYEYNCDSASCYMESGKVQGKWAKHFGVKEGIDAGGSLFNELVKAWRKSKVKGLLHILHDDDPEELYHALFMQQSLKAAGIESRIISDFNQLIWQSDNSIVDTEGDPVRWVWKTWSWESALDQIRAECDAQNADDFQPQGNVGEQPRLADVLLHPDIMVFEPLWTLIPSNKAILAVLWSLFPNHPFLLNTDFCLTEALQTSGYVTKPIVGRCGANIQLVSAEDNVLAETEGQFSTQNGVYQQLFPLPKIDQYYVQVSTFTAAGSYAGSGVRVDSSMIIGKNSDCMALRFISDEQFS</sequence>
<dbReference type="Pfam" id="PF03738">
    <property type="entry name" value="GSP_synth"/>
    <property type="match status" value="1"/>
</dbReference>
<comment type="similarity">
    <text evidence="1">In the C-terminal section; belongs to the glutathionylspermidine synthase preATP-grasp family.</text>
</comment>
<dbReference type="InterPro" id="IPR051705">
    <property type="entry name" value="Gsp_Synthetase/Amidase"/>
</dbReference>
<keyword evidence="9" id="KW-1185">Reference proteome</keyword>
<evidence type="ECO:0000256" key="1">
    <source>
        <dbReference type="ARBA" id="ARBA00008227"/>
    </source>
</evidence>
<dbReference type="GO" id="GO:0008885">
    <property type="term" value="F:glutathionylspermidine synthase activity"/>
    <property type="evidence" value="ECO:0007669"/>
    <property type="project" value="TreeGrafter"/>
</dbReference>
<dbReference type="InterPro" id="IPR007921">
    <property type="entry name" value="CHAP_dom"/>
</dbReference>
<dbReference type="EMBL" id="MTSM01000001">
    <property type="protein sequence ID" value="OPX57083.1"/>
    <property type="molecule type" value="Genomic_DNA"/>
</dbReference>
<dbReference type="Pfam" id="PF05257">
    <property type="entry name" value="CHAP"/>
    <property type="match status" value="1"/>
</dbReference>
<dbReference type="SUPFAM" id="SSF54001">
    <property type="entry name" value="Cysteine proteinases"/>
    <property type="match status" value="1"/>
</dbReference>
<name>A0A1V4T907_9GAMM</name>
<proteinExistence type="inferred from homology"/>
<dbReference type="InterPro" id="IPR016185">
    <property type="entry name" value="PreATP-grasp_dom_sf"/>
</dbReference>
<keyword evidence="2" id="KW-0436">Ligase</keyword>
<dbReference type="Gene3D" id="3.30.1490.330">
    <property type="match status" value="1"/>
</dbReference>
<evidence type="ECO:0000256" key="2">
    <source>
        <dbReference type="ARBA" id="ARBA00022598"/>
    </source>
</evidence>
<evidence type="ECO:0000256" key="5">
    <source>
        <dbReference type="ARBA" id="ARBA00022840"/>
    </source>
</evidence>
<reference evidence="8 9" key="1">
    <citation type="submission" date="2017-01" db="EMBL/GenBank/DDBJ databases">
        <title>Genome Sequencing of a Marine Spirillum, Oceanospirillum multiglobuliferum ATCC 33336, from Japan.</title>
        <authorList>
            <person name="Carney J.G."/>
            <person name="Trachtenberg A.M."/>
            <person name="Rheaume B.A."/>
            <person name="Linnane J.D."/>
            <person name="Pitts N.L."/>
            <person name="Mykles D.L."/>
            <person name="Maclea K.S."/>
        </authorList>
    </citation>
    <scope>NUCLEOTIDE SEQUENCE [LARGE SCALE GENOMIC DNA]</scope>
    <source>
        <strain evidence="8 9">ATCC 33336</strain>
    </source>
</reference>
<dbReference type="AlphaFoldDB" id="A0A1V4T907"/>
<dbReference type="GO" id="GO:0005524">
    <property type="term" value="F:ATP binding"/>
    <property type="evidence" value="ECO:0007669"/>
    <property type="project" value="UniProtKB-KW"/>
</dbReference>
<dbReference type="SUPFAM" id="SSF56059">
    <property type="entry name" value="Glutathione synthetase ATP-binding domain-like"/>
    <property type="match status" value="1"/>
</dbReference>
<organism evidence="8 9">
    <name type="scientific">Oceanospirillum multiglobuliferum</name>
    <dbReference type="NCBI Taxonomy" id="64969"/>
    <lineage>
        <taxon>Bacteria</taxon>
        <taxon>Pseudomonadati</taxon>
        <taxon>Pseudomonadota</taxon>
        <taxon>Gammaproteobacteria</taxon>
        <taxon>Oceanospirillales</taxon>
        <taxon>Oceanospirillaceae</taxon>
        <taxon>Oceanospirillum</taxon>
    </lineage>
</organism>